<keyword evidence="1" id="KW-0812">Transmembrane</keyword>
<reference evidence="2 3" key="1">
    <citation type="submission" date="2020-07" db="EMBL/GenBank/DDBJ databases">
        <title>Diversity of carbapenemase encoding genes among Pseudomonas putida group clinical isolates in a tertiary Brazilian hospital.</title>
        <authorList>
            <person name="Alberto-Lei F."/>
            <person name="Nodari C.S."/>
            <person name="Streling A.P."/>
            <person name="Paulino J.T."/>
            <person name="Bessa-Neto F.O."/>
            <person name="Cayo R."/>
            <person name="Gales A.C."/>
        </authorList>
    </citation>
    <scope>NUCLEOTIDE SEQUENCE [LARGE SCALE GENOMIC DNA]</scope>
    <source>
        <strain evidence="2 3">12464</strain>
    </source>
</reference>
<dbReference type="EMBL" id="JACGDG010000018">
    <property type="protein sequence ID" value="MBA6117959.1"/>
    <property type="molecule type" value="Genomic_DNA"/>
</dbReference>
<gene>
    <name evidence="2" type="ORF">H4C47_19770</name>
</gene>
<proteinExistence type="predicted"/>
<dbReference type="RefSeq" id="WP_182387609.1">
    <property type="nucleotide sequence ID" value="NZ_JACGDG010000018.1"/>
</dbReference>
<accession>A0A7W2L3U3</accession>
<organism evidence="2 3">
    <name type="scientific">Pseudomonas putida</name>
    <name type="common">Arthrobacter siderocapsulatus</name>
    <dbReference type="NCBI Taxonomy" id="303"/>
    <lineage>
        <taxon>Bacteria</taxon>
        <taxon>Pseudomonadati</taxon>
        <taxon>Pseudomonadota</taxon>
        <taxon>Gammaproteobacteria</taxon>
        <taxon>Pseudomonadales</taxon>
        <taxon>Pseudomonadaceae</taxon>
        <taxon>Pseudomonas</taxon>
    </lineage>
</organism>
<evidence type="ECO:0000313" key="2">
    <source>
        <dbReference type="EMBL" id="MBA6117959.1"/>
    </source>
</evidence>
<evidence type="ECO:0000313" key="3">
    <source>
        <dbReference type="Proteomes" id="UP000553948"/>
    </source>
</evidence>
<comment type="caution">
    <text evidence="2">The sequence shown here is derived from an EMBL/GenBank/DDBJ whole genome shotgun (WGS) entry which is preliminary data.</text>
</comment>
<protein>
    <submittedName>
        <fullName evidence="2">Uncharacterized protein</fullName>
    </submittedName>
</protein>
<keyword evidence="1" id="KW-1133">Transmembrane helix</keyword>
<sequence>MLDLLKLIWPDFSLLFSAETNGVSAWFWIATAAIFAISVIFVGLHVVSWRSDKLLVTKNWMAIGTNSLAFRRPC</sequence>
<keyword evidence="1" id="KW-0472">Membrane</keyword>
<dbReference type="AlphaFoldDB" id="A0A7W2L3U3"/>
<dbReference type="Proteomes" id="UP000553948">
    <property type="component" value="Unassembled WGS sequence"/>
</dbReference>
<feature type="transmembrane region" description="Helical" evidence="1">
    <location>
        <begin position="25"/>
        <end position="47"/>
    </location>
</feature>
<evidence type="ECO:0000256" key="1">
    <source>
        <dbReference type="SAM" id="Phobius"/>
    </source>
</evidence>
<name>A0A7W2L3U3_PSEPU</name>